<accession>A0A1Z5JCR6</accession>
<reference evidence="7 8" key="1">
    <citation type="journal article" date="2015" name="Plant Cell">
        <title>Oil accumulation by the oleaginous diatom Fistulifera solaris as revealed by the genome and transcriptome.</title>
        <authorList>
            <person name="Tanaka T."/>
            <person name="Maeda Y."/>
            <person name="Veluchamy A."/>
            <person name="Tanaka M."/>
            <person name="Abida H."/>
            <person name="Marechal E."/>
            <person name="Bowler C."/>
            <person name="Muto M."/>
            <person name="Sunaga Y."/>
            <person name="Tanaka M."/>
            <person name="Yoshino T."/>
            <person name="Taniguchi T."/>
            <person name="Fukuda Y."/>
            <person name="Nemoto M."/>
            <person name="Matsumoto M."/>
            <person name="Wong P.S."/>
            <person name="Aburatani S."/>
            <person name="Fujibuchi W."/>
        </authorList>
    </citation>
    <scope>NUCLEOTIDE SEQUENCE [LARGE SCALE GENOMIC DNA]</scope>
    <source>
        <strain evidence="7 8">JPCC DA0580</strain>
    </source>
</reference>
<dbReference type="GO" id="GO:0008239">
    <property type="term" value="F:dipeptidyl-peptidase activity"/>
    <property type="evidence" value="ECO:0007669"/>
    <property type="project" value="UniProtKB-EC"/>
</dbReference>
<dbReference type="EC" id="3.4.14.2" evidence="7"/>
<proteinExistence type="inferred from homology"/>
<dbReference type="GO" id="GO:0006508">
    <property type="term" value="P:proteolysis"/>
    <property type="evidence" value="ECO:0007669"/>
    <property type="project" value="UniProtKB-KW"/>
</dbReference>
<dbReference type="AlphaFoldDB" id="A0A1Z5JCR6"/>
<evidence type="ECO:0000256" key="4">
    <source>
        <dbReference type="ARBA" id="ARBA00022801"/>
    </source>
</evidence>
<dbReference type="PANTHER" id="PTHR11010:SF38">
    <property type="entry name" value="LYSOSOMAL PRO-X CARBOXYPEPTIDASE"/>
    <property type="match status" value="1"/>
</dbReference>
<dbReference type="SUPFAM" id="SSF53474">
    <property type="entry name" value="alpha/beta-Hydrolases"/>
    <property type="match status" value="1"/>
</dbReference>
<dbReference type="InParanoid" id="A0A1Z5JCR6"/>
<gene>
    <name evidence="7" type="ORF">FisN_7Lh050</name>
</gene>
<keyword evidence="3" id="KW-0732">Signal</keyword>
<dbReference type="Pfam" id="PF05577">
    <property type="entry name" value="Peptidase_S28"/>
    <property type="match status" value="1"/>
</dbReference>
<keyword evidence="2" id="KW-0645">Protease</keyword>
<dbReference type="InterPro" id="IPR029058">
    <property type="entry name" value="AB_hydrolase_fold"/>
</dbReference>
<keyword evidence="8" id="KW-1185">Reference proteome</keyword>
<evidence type="ECO:0000256" key="2">
    <source>
        <dbReference type="ARBA" id="ARBA00022670"/>
    </source>
</evidence>
<dbReference type="Gene3D" id="3.40.50.1820">
    <property type="entry name" value="alpha/beta hydrolase"/>
    <property type="match status" value="1"/>
</dbReference>
<dbReference type="InterPro" id="IPR008758">
    <property type="entry name" value="Peptidase_S28"/>
</dbReference>
<comment type="similarity">
    <text evidence="1">Belongs to the peptidase S28 family.</text>
</comment>
<evidence type="ECO:0000256" key="3">
    <source>
        <dbReference type="ARBA" id="ARBA00022729"/>
    </source>
</evidence>
<dbReference type="PANTHER" id="PTHR11010">
    <property type="entry name" value="PROTEASE S28 PRO-X CARBOXYPEPTIDASE-RELATED"/>
    <property type="match status" value="1"/>
</dbReference>
<comment type="caution">
    <text evidence="7">The sequence shown here is derived from an EMBL/GenBank/DDBJ whole genome shotgun (WGS) entry which is preliminary data.</text>
</comment>
<protein>
    <submittedName>
        <fullName evidence="7">Dipeptidyl-peptidase II</fullName>
        <ecNumber evidence="7">3.4.14.2</ecNumber>
    </submittedName>
</protein>
<evidence type="ECO:0000256" key="5">
    <source>
        <dbReference type="ARBA" id="ARBA00023180"/>
    </source>
</evidence>
<feature type="transmembrane region" description="Helical" evidence="6">
    <location>
        <begin position="41"/>
        <end position="62"/>
    </location>
</feature>
<keyword evidence="6" id="KW-1133">Transmembrane helix</keyword>
<keyword evidence="6" id="KW-0472">Membrane</keyword>
<dbReference type="Proteomes" id="UP000198406">
    <property type="component" value="Unassembled WGS sequence"/>
</dbReference>
<evidence type="ECO:0000313" key="7">
    <source>
        <dbReference type="EMBL" id="GAX11682.1"/>
    </source>
</evidence>
<organism evidence="7 8">
    <name type="scientific">Fistulifera solaris</name>
    <name type="common">Oleaginous diatom</name>
    <dbReference type="NCBI Taxonomy" id="1519565"/>
    <lineage>
        <taxon>Eukaryota</taxon>
        <taxon>Sar</taxon>
        <taxon>Stramenopiles</taxon>
        <taxon>Ochrophyta</taxon>
        <taxon>Bacillariophyta</taxon>
        <taxon>Bacillariophyceae</taxon>
        <taxon>Bacillariophycidae</taxon>
        <taxon>Naviculales</taxon>
        <taxon>Naviculaceae</taxon>
        <taxon>Fistulifera</taxon>
    </lineage>
</organism>
<dbReference type="EMBL" id="BDSP01000044">
    <property type="protein sequence ID" value="GAX11682.1"/>
    <property type="molecule type" value="Genomic_DNA"/>
</dbReference>
<evidence type="ECO:0000256" key="6">
    <source>
        <dbReference type="SAM" id="Phobius"/>
    </source>
</evidence>
<dbReference type="Gene3D" id="1.20.120.980">
    <property type="entry name" value="Serine carboxypeptidase S28, SKS domain"/>
    <property type="match status" value="1"/>
</dbReference>
<sequence>MTRYGSIPVVTNAHEAVAFLETADESISIEHERQNRRRTPLLLLAAFALGCVAYIVVPSASWTTAYMMMHGTPYHRKRHLLDNKLDGKEMWYPHQSVDQLDPKDHRTWSHRFYKVSKHFQGPGHPIFVVISGEDDLDSLLYPFIEEGMASKFGAFVIEPEHRFYGKSRPLKHESVAKYSHYLSPDQALLDLVQLVQATRMELGCSLSRTSPKYCPVITVGGSYPGYLSAMARFLFPDYIDMSYASSAPVQLYSQNVDAYSYYDKVSDVAEAMSPGCRDASRRLLDELRETVLNSDWSVHQAAEKLGYCSHTLPSYFHDLETLVEEGVVYIVPAIFAEFNMFSYPPGPKTQNARVCEIFKNESLTAFEKFHGFFSIRGGLVKRKDGSSCFDMMSEMPAGKHSRLMGSDWSGTGEGRTGLIWEFQCCTDLVIRTGYSNASMFYPREFSYEWLEDHCAARFPGFHWNPMRLQNEWNFDQMEGASNIVFTNGMNDGWAVTGSFLHDLSDTVLAINIEDGAHHSDLGPKYPNVDDTVAVKNAQEQVMDILDKWLNEIKAGQV</sequence>
<dbReference type="InterPro" id="IPR042269">
    <property type="entry name" value="Ser_carbopepase_S28_SKS"/>
</dbReference>
<dbReference type="OrthoDB" id="40707at2759"/>
<evidence type="ECO:0000313" key="8">
    <source>
        <dbReference type="Proteomes" id="UP000198406"/>
    </source>
</evidence>
<name>A0A1Z5JCR6_FISSO</name>
<evidence type="ECO:0000256" key="1">
    <source>
        <dbReference type="ARBA" id="ARBA00011079"/>
    </source>
</evidence>
<keyword evidence="4 7" id="KW-0378">Hydrolase</keyword>
<keyword evidence="5" id="KW-0325">Glycoprotein</keyword>
<dbReference type="GO" id="GO:0070008">
    <property type="term" value="F:serine-type exopeptidase activity"/>
    <property type="evidence" value="ECO:0007669"/>
    <property type="project" value="InterPro"/>
</dbReference>
<keyword evidence="6" id="KW-0812">Transmembrane</keyword>